<dbReference type="InterPro" id="IPR050747">
    <property type="entry name" value="Mitochondrial_chaperone_BCS1"/>
</dbReference>
<organism evidence="2 3">
    <name type="scientific">Taxus chinensis</name>
    <name type="common">Chinese yew</name>
    <name type="synonym">Taxus wallichiana var. chinensis</name>
    <dbReference type="NCBI Taxonomy" id="29808"/>
    <lineage>
        <taxon>Eukaryota</taxon>
        <taxon>Viridiplantae</taxon>
        <taxon>Streptophyta</taxon>
        <taxon>Embryophyta</taxon>
        <taxon>Tracheophyta</taxon>
        <taxon>Spermatophyta</taxon>
        <taxon>Pinopsida</taxon>
        <taxon>Pinidae</taxon>
        <taxon>Conifers II</taxon>
        <taxon>Cupressales</taxon>
        <taxon>Taxaceae</taxon>
        <taxon>Taxus</taxon>
    </lineage>
</organism>
<dbReference type="Proteomes" id="UP000824469">
    <property type="component" value="Unassembled WGS sequence"/>
</dbReference>
<reference evidence="2 3" key="1">
    <citation type="journal article" date="2021" name="Nat. Plants">
        <title>The Taxus genome provides insights into paclitaxel biosynthesis.</title>
        <authorList>
            <person name="Xiong X."/>
            <person name="Gou J."/>
            <person name="Liao Q."/>
            <person name="Li Y."/>
            <person name="Zhou Q."/>
            <person name="Bi G."/>
            <person name="Li C."/>
            <person name="Du R."/>
            <person name="Wang X."/>
            <person name="Sun T."/>
            <person name="Guo L."/>
            <person name="Liang H."/>
            <person name="Lu P."/>
            <person name="Wu Y."/>
            <person name="Zhang Z."/>
            <person name="Ro D.K."/>
            <person name="Shang Y."/>
            <person name="Huang S."/>
            <person name="Yan J."/>
        </authorList>
    </citation>
    <scope>NUCLEOTIDE SEQUENCE [LARGE SCALE GENOMIC DNA]</scope>
    <source>
        <strain evidence="2">Ta-2019</strain>
    </source>
</reference>
<name>A0AA38KYT6_TAXCH</name>
<proteinExistence type="predicted"/>
<dbReference type="Pfam" id="PF25568">
    <property type="entry name" value="AAA_lid_At3g28540"/>
    <property type="match status" value="1"/>
</dbReference>
<keyword evidence="3" id="KW-1185">Reference proteome</keyword>
<dbReference type="InterPro" id="IPR058017">
    <property type="entry name" value="At3g28540-like_C"/>
</dbReference>
<dbReference type="AlphaFoldDB" id="A0AA38KYT6"/>
<evidence type="ECO:0000313" key="3">
    <source>
        <dbReference type="Proteomes" id="UP000824469"/>
    </source>
</evidence>
<feature type="domain" description="AAA+ ATPase At3g28540-like C-terminal" evidence="1">
    <location>
        <begin position="83"/>
        <end position="138"/>
    </location>
</feature>
<feature type="non-terminal residue" evidence="2">
    <location>
        <position position="1"/>
    </location>
</feature>
<protein>
    <recommendedName>
        <fullName evidence="1">AAA+ ATPase At3g28540-like C-terminal domain-containing protein</fullName>
    </recommendedName>
</protein>
<sequence length="160" mass="17826">DVYDLELTRVNDNTELRALLTQTKEKSVIIIEDIDCSLDLTDRISKPPQTEDSQERKRKTGAKLLCLVCSISQTGCGRAAEKSIEDHPLFPAVEEKMGCGAQMTPAQIIELVMNKVDDPDEALNDVISAIDLINTEKEAVETLWICEDLSNHVNTSRQII</sequence>
<gene>
    <name evidence="2" type="ORF">KI387_026363</name>
</gene>
<accession>A0AA38KYT6</accession>
<dbReference type="PANTHER" id="PTHR23070">
    <property type="entry name" value="BCS1 AAA-TYPE ATPASE"/>
    <property type="match status" value="1"/>
</dbReference>
<dbReference type="EMBL" id="JAHRHJ020000006">
    <property type="protein sequence ID" value="KAH9311328.1"/>
    <property type="molecule type" value="Genomic_DNA"/>
</dbReference>
<comment type="caution">
    <text evidence="2">The sequence shown here is derived from an EMBL/GenBank/DDBJ whole genome shotgun (WGS) entry which is preliminary data.</text>
</comment>
<evidence type="ECO:0000259" key="1">
    <source>
        <dbReference type="Pfam" id="PF25568"/>
    </source>
</evidence>
<evidence type="ECO:0000313" key="2">
    <source>
        <dbReference type="EMBL" id="KAH9311328.1"/>
    </source>
</evidence>